<dbReference type="SUPFAM" id="SSF49764">
    <property type="entry name" value="HSP20-like chaperones"/>
    <property type="match status" value="1"/>
</dbReference>
<dbReference type="Proteomes" id="UP000192727">
    <property type="component" value="Chromosome"/>
</dbReference>
<dbReference type="EMBL" id="CP020557">
    <property type="protein sequence ID" value="ARF68784.1"/>
    <property type="molecule type" value="Genomic_DNA"/>
</dbReference>
<protein>
    <submittedName>
        <fullName evidence="3">Uncharacterized protein</fullName>
    </submittedName>
</protein>
<dbReference type="RefSeq" id="WP_023484837.1">
    <property type="nucleotide sequence ID" value="NZ_CP019794.1"/>
</dbReference>
<evidence type="ECO:0000256" key="2">
    <source>
        <dbReference type="RuleBase" id="RU003616"/>
    </source>
</evidence>
<gene>
    <name evidence="3" type="ORF">B7C51_14755</name>
</gene>
<dbReference type="InterPro" id="IPR002068">
    <property type="entry name" value="A-crystallin/Hsp20_dom"/>
</dbReference>
<dbReference type="InterPro" id="IPR008978">
    <property type="entry name" value="HSP20-like_chaperone"/>
</dbReference>
<comment type="similarity">
    <text evidence="1 2">Belongs to the small heat shock protein (HSP20) family.</text>
</comment>
<evidence type="ECO:0000313" key="4">
    <source>
        <dbReference type="Proteomes" id="UP000192727"/>
    </source>
</evidence>
<evidence type="ECO:0000256" key="1">
    <source>
        <dbReference type="PROSITE-ProRule" id="PRU00285"/>
    </source>
</evidence>
<evidence type="ECO:0000313" key="3">
    <source>
        <dbReference type="EMBL" id="ARF68784.1"/>
    </source>
</evidence>
<dbReference type="GeneID" id="64217441"/>
<dbReference type="AlphaFoldDB" id="A0A1V0UUC4"/>
<dbReference type="Pfam" id="PF00011">
    <property type="entry name" value="HSP20"/>
    <property type="match status" value="1"/>
</dbReference>
<dbReference type="PROSITE" id="PS01031">
    <property type="entry name" value="SHSP"/>
    <property type="match status" value="1"/>
</dbReference>
<proteinExistence type="inferred from homology"/>
<name>A0A1V0UUC4_9BACL</name>
<reference evidence="3 4" key="1">
    <citation type="submission" date="2017-03" db="EMBL/GenBank/DDBJ databases">
        <title>Paenibacillus larvae genome sequencing.</title>
        <authorList>
            <person name="Dingman D.W."/>
        </authorList>
    </citation>
    <scope>NUCLEOTIDE SEQUENCE [LARGE SCALE GENOMIC DNA]</scope>
    <source>
        <strain evidence="3 4">SAG 10367</strain>
    </source>
</reference>
<dbReference type="Gene3D" id="2.60.40.790">
    <property type="match status" value="1"/>
</dbReference>
<sequence length="148" mass="17009">MKNQPLSSNINWKSIHAQANEVLGEDFWQDMAGLLPKNGPRIDVYQTEEEWWMSAELPGLYSAEQISLCVSGHGLVLRGELVRPFSVMDHQILRAERFFGPFECKVPFPAQSKLDFKEMTAHYYNGLLTVRIPLQQDQKETKIPIEFA</sequence>
<organism evidence="3 4">
    <name type="scientific">Paenibacillus larvae subsp. pulvifaciens</name>
    <dbReference type="NCBI Taxonomy" id="1477"/>
    <lineage>
        <taxon>Bacteria</taxon>
        <taxon>Bacillati</taxon>
        <taxon>Bacillota</taxon>
        <taxon>Bacilli</taxon>
        <taxon>Bacillales</taxon>
        <taxon>Paenibacillaceae</taxon>
        <taxon>Paenibacillus</taxon>
    </lineage>
</organism>
<dbReference type="CDD" id="cd06464">
    <property type="entry name" value="ACD_sHsps-like"/>
    <property type="match status" value="1"/>
</dbReference>
<accession>A0A1V0UUC4</accession>